<feature type="region of interest" description="Disordered" evidence="6">
    <location>
        <begin position="205"/>
        <end position="224"/>
    </location>
</feature>
<feature type="compositionally biased region" description="Low complexity" evidence="6">
    <location>
        <begin position="262"/>
        <end position="274"/>
    </location>
</feature>
<proteinExistence type="predicted"/>
<dbReference type="PROSITE" id="PS50888">
    <property type="entry name" value="BHLH"/>
    <property type="match status" value="1"/>
</dbReference>
<dbReference type="PANTHER" id="PTHR10328:SF3">
    <property type="entry name" value="PROTEIN MAX"/>
    <property type="match status" value="1"/>
</dbReference>
<feature type="region of interest" description="Disordered" evidence="6">
    <location>
        <begin position="247"/>
        <end position="274"/>
    </location>
</feature>
<keyword evidence="5" id="KW-0539">Nucleus</keyword>
<dbReference type="OrthoDB" id="8964853at2759"/>
<organism evidence="8 9">
    <name type="scientific">Rhodotorula diobovata</name>
    <dbReference type="NCBI Taxonomy" id="5288"/>
    <lineage>
        <taxon>Eukaryota</taxon>
        <taxon>Fungi</taxon>
        <taxon>Dikarya</taxon>
        <taxon>Basidiomycota</taxon>
        <taxon>Pucciniomycotina</taxon>
        <taxon>Microbotryomycetes</taxon>
        <taxon>Sporidiobolales</taxon>
        <taxon>Sporidiobolaceae</taxon>
        <taxon>Rhodotorula</taxon>
    </lineage>
</organism>
<feature type="domain" description="BHLH" evidence="7">
    <location>
        <begin position="89"/>
        <end position="141"/>
    </location>
</feature>
<feature type="region of interest" description="Disordered" evidence="6">
    <location>
        <begin position="1"/>
        <end position="102"/>
    </location>
</feature>
<evidence type="ECO:0000256" key="4">
    <source>
        <dbReference type="ARBA" id="ARBA00023163"/>
    </source>
</evidence>
<dbReference type="SMART" id="SM00353">
    <property type="entry name" value="HLH"/>
    <property type="match status" value="1"/>
</dbReference>
<keyword evidence="4" id="KW-0804">Transcription</keyword>
<name>A0A5C5G0Z5_9BASI</name>
<dbReference type="GO" id="GO:0003700">
    <property type="term" value="F:DNA-binding transcription factor activity"/>
    <property type="evidence" value="ECO:0007669"/>
    <property type="project" value="InterPro"/>
</dbReference>
<evidence type="ECO:0000256" key="2">
    <source>
        <dbReference type="ARBA" id="ARBA00023125"/>
    </source>
</evidence>
<evidence type="ECO:0000259" key="7">
    <source>
        <dbReference type="PROSITE" id="PS50888"/>
    </source>
</evidence>
<feature type="compositionally biased region" description="Polar residues" evidence="6">
    <location>
        <begin position="252"/>
        <end position="261"/>
    </location>
</feature>
<dbReference type="InterPro" id="IPR002418">
    <property type="entry name" value="Tscrpt_reg_Myc"/>
</dbReference>
<evidence type="ECO:0000256" key="3">
    <source>
        <dbReference type="ARBA" id="ARBA00023159"/>
    </source>
</evidence>
<accession>A0A5C5G0Z5</accession>
<keyword evidence="2" id="KW-0238">DNA-binding</keyword>
<evidence type="ECO:0000256" key="1">
    <source>
        <dbReference type="ARBA" id="ARBA00023015"/>
    </source>
</evidence>
<dbReference type="EMBL" id="SOZI01000020">
    <property type="protein sequence ID" value="TNY22780.1"/>
    <property type="molecule type" value="Genomic_DNA"/>
</dbReference>
<feature type="compositionally biased region" description="Low complexity" evidence="6">
    <location>
        <begin position="207"/>
        <end position="224"/>
    </location>
</feature>
<dbReference type="Pfam" id="PF00010">
    <property type="entry name" value="HLH"/>
    <property type="match status" value="1"/>
</dbReference>
<evidence type="ECO:0000313" key="8">
    <source>
        <dbReference type="EMBL" id="TNY22780.1"/>
    </source>
</evidence>
<dbReference type="PANTHER" id="PTHR10328">
    <property type="entry name" value="PROTEIN MAX MYC-ASSOCIATED FACTOR X"/>
    <property type="match status" value="1"/>
</dbReference>
<dbReference type="PRINTS" id="PR00044">
    <property type="entry name" value="LEUZIPPRMYC"/>
</dbReference>
<dbReference type="Proteomes" id="UP000311382">
    <property type="component" value="Unassembled WGS sequence"/>
</dbReference>
<feature type="compositionally biased region" description="Basic and acidic residues" evidence="6">
    <location>
        <begin position="41"/>
        <end position="52"/>
    </location>
</feature>
<keyword evidence="9" id="KW-1185">Reference proteome</keyword>
<dbReference type="Gene3D" id="4.10.280.10">
    <property type="entry name" value="Helix-loop-helix DNA-binding domain"/>
    <property type="match status" value="1"/>
</dbReference>
<feature type="compositionally biased region" description="Basic and acidic residues" evidence="6">
    <location>
        <begin position="88"/>
        <end position="102"/>
    </location>
</feature>
<dbReference type="GO" id="GO:0003677">
    <property type="term" value="F:DNA binding"/>
    <property type="evidence" value="ECO:0007669"/>
    <property type="project" value="UniProtKB-KW"/>
</dbReference>
<dbReference type="GO" id="GO:0090575">
    <property type="term" value="C:RNA polymerase II transcription regulator complex"/>
    <property type="evidence" value="ECO:0007669"/>
    <property type="project" value="TreeGrafter"/>
</dbReference>
<sequence length="431" mass="44789">MGAAQDLPFGFSPQSNEFEDQFDPLKFEDDEYALGDDDFDEHGFFGDDHDGSVEPSSLSGLGGGVGDGDAQQLVKKKRTNNRKGPQNADKRATHNAVERKRRESLNTRFIDLAKALPTTKHIKRPSKAVIVSKALDYVYDASAREHALTKENNELRCEVDQLRIRLGMPPLPPPVGLPEHRAATQPTLRKNRKASEVTVAAADKDAVAAGPSSSASSSPSSVPAVVDQAPVFPPAQPQQLHTPALLAVPLSPSGSSPASYMTSPGSTTSSASGSIATSASFDFATTTTTTAPSASSVTAASEPQQLLTPLTPAAPHLMHLSPGGAGAGAASPGAPPSGMGQISPEVMQALFASQAAAYGSAAAGLDPVAYLGGHHHAQHQQQQAPGGGLFCSPTVPPFHHPLAQASLSSFVAHPPSFYGQAQGVPQFGFLY</sequence>
<dbReference type="GO" id="GO:0045944">
    <property type="term" value="P:positive regulation of transcription by RNA polymerase II"/>
    <property type="evidence" value="ECO:0007669"/>
    <property type="project" value="TreeGrafter"/>
</dbReference>
<evidence type="ECO:0000313" key="9">
    <source>
        <dbReference type="Proteomes" id="UP000311382"/>
    </source>
</evidence>
<dbReference type="AlphaFoldDB" id="A0A5C5G0Z5"/>
<feature type="compositionally biased region" description="Acidic residues" evidence="6">
    <location>
        <begin position="17"/>
        <end position="40"/>
    </location>
</feature>
<feature type="region of interest" description="Disordered" evidence="6">
    <location>
        <begin position="170"/>
        <end position="198"/>
    </location>
</feature>
<comment type="caution">
    <text evidence="8">The sequence shown here is derived from an EMBL/GenBank/DDBJ whole genome shotgun (WGS) entry which is preliminary data.</text>
</comment>
<reference evidence="8 9" key="1">
    <citation type="submission" date="2019-03" db="EMBL/GenBank/DDBJ databases">
        <title>Rhodosporidium diobovatum UCD-FST 08-225 genome sequencing, assembly, and annotation.</title>
        <authorList>
            <person name="Fakankun I.U."/>
            <person name="Fristensky B."/>
            <person name="Levin D.B."/>
        </authorList>
    </citation>
    <scope>NUCLEOTIDE SEQUENCE [LARGE SCALE GENOMIC DNA]</scope>
    <source>
        <strain evidence="8 9">UCD-FST 08-225</strain>
    </source>
</reference>
<dbReference type="InterPro" id="IPR011598">
    <property type="entry name" value="bHLH_dom"/>
</dbReference>
<gene>
    <name evidence="8" type="ORF">DMC30DRAFT_117200</name>
</gene>
<evidence type="ECO:0000256" key="5">
    <source>
        <dbReference type="ARBA" id="ARBA00023242"/>
    </source>
</evidence>
<evidence type="ECO:0000256" key="6">
    <source>
        <dbReference type="SAM" id="MobiDB-lite"/>
    </source>
</evidence>
<dbReference type="GO" id="GO:0046983">
    <property type="term" value="F:protein dimerization activity"/>
    <property type="evidence" value="ECO:0007669"/>
    <property type="project" value="InterPro"/>
</dbReference>
<protein>
    <recommendedName>
        <fullName evidence="7">BHLH domain-containing protein</fullName>
    </recommendedName>
</protein>
<keyword evidence="3" id="KW-0010">Activator</keyword>
<dbReference type="InterPro" id="IPR036638">
    <property type="entry name" value="HLH_DNA-bd_sf"/>
</dbReference>
<keyword evidence="1" id="KW-0805">Transcription regulation</keyword>
<dbReference type="SUPFAM" id="SSF47459">
    <property type="entry name" value="HLH, helix-loop-helix DNA-binding domain"/>
    <property type="match status" value="1"/>
</dbReference>